<dbReference type="Pfam" id="PF16213">
    <property type="entry name" value="DCB"/>
    <property type="match status" value="1"/>
</dbReference>
<feature type="compositionally biased region" description="Basic and acidic residues" evidence="4">
    <location>
        <begin position="1987"/>
        <end position="1998"/>
    </location>
</feature>
<feature type="region of interest" description="Disordered" evidence="4">
    <location>
        <begin position="490"/>
        <end position="564"/>
    </location>
</feature>
<dbReference type="Pfam" id="PF20252">
    <property type="entry name" value="BIG2_C"/>
    <property type="match status" value="1"/>
</dbReference>
<dbReference type="PANTHER" id="PTHR10663:SF344">
    <property type="entry name" value="BREFELDIN A-INHIBITED GUANINE NUCLEOTIDE-EXCHANGE PROTEIN 3"/>
    <property type="match status" value="1"/>
</dbReference>
<evidence type="ECO:0000256" key="1">
    <source>
        <dbReference type="ARBA" id="ARBA00004370"/>
    </source>
</evidence>
<dbReference type="GO" id="GO:0005085">
    <property type="term" value="F:guanyl-nucleotide exchange factor activity"/>
    <property type="evidence" value="ECO:0000318"/>
    <property type="project" value="GO_Central"/>
</dbReference>
<dbReference type="GlyGen" id="A0A8I5ZMK5">
    <property type="glycosylation" value="1 site"/>
</dbReference>
<protein>
    <submittedName>
        <fullName evidence="6">ARFGEF family member 3</fullName>
    </submittedName>
</protein>
<keyword evidence="2" id="KW-0344">Guanine-nucleotide releasing factor</keyword>
<dbReference type="AGR" id="RGD:1309903"/>
<accession>A0A8I5ZMK5</accession>
<reference evidence="6" key="3">
    <citation type="submission" date="2025-09" db="UniProtKB">
        <authorList>
            <consortium name="Ensembl"/>
        </authorList>
    </citation>
    <scope>IDENTIFICATION</scope>
    <source>
        <strain evidence="6">Brown Norway</strain>
    </source>
</reference>
<dbReference type="RGD" id="1309903">
    <property type="gene designation" value="Arfgef3"/>
</dbReference>
<evidence type="ECO:0000313" key="7">
    <source>
        <dbReference type="Proteomes" id="UP000002494"/>
    </source>
</evidence>
<dbReference type="GeneTree" id="ENSGT00530000064150"/>
<dbReference type="FunCoup" id="A0A8I5ZMK5">
    <property type="interactions" value="2410"/>
</dbReference>
<dbReference type="InterPro" id="IPR000904">
    <property type="entry name" value="Sec7_dom"/>
</dbReference>
<dbReference type="SUPFAM" id="SSF48371">
    <property type="entry name" value="ARM repeat"/>
    <property type="match status" value="1"/>
</dbReference>
<dbReference type="AlphaFoldDB" id="A0A8I5ZMK5"/>
<feature type="region of interest" description="Disordered" evidence="4">
    <location>
        <begin position="1028"/>
        <end position="1049"/>
    </location>
</feature>
<reference evidence="6" key="1">
    <citation type="submission" date="2024-01" db="EMBL/GenBank/DDBJ databases">
        <title>GRCr8: a new rat reference genome assembly contstructed from accurate long reads and long range scaffolding.</title>
        <authorList>
            <person name="Doris P.A."/>
            <person name="Kalbfleisch T."/>
            <person name="Li K."/>
            <person name="Howe K."/>
            <person name="Wood J."/>
        </authorList>
    </citation>
    <scope>NUCLEOTIDE SEQUENCE [LARGE SCALE GENOMIC DNA]</scope>
    <source>
        <strain evidence="6">Brown Norway</strain>
    </source>
</reference>
<evidence type="ECO:0000313" key="8">
    <source>
        <dbReference type="RGD" id="1309903"/>
    </source>
</evidence>
<dbReference type="InterPro" id="IPR015403">
    <property type="entry name" value="Mon2/Sec7/BIG1-like_HDS"/>
</dbReference>
<feature type="compositionally biased region" description="Polar residues" evidence="4">
    <location>
        <begin position="1029"/>
        <end position="1047"/>
    </location>
</feature>
<feature type="region of interest" description="Disordered" evidence="4">
    <location>
        <begin position="613"/>
        <end position="637"/>
    </location>
</feature>
<evidence type="ECO:0000256" key="2">
    <source>
        <dbReference type="ARBA" id="ARBA00022658"/>
    </source>
</evidence>
<feature type="compositionally biased region" description="Polar residues" evidence="4">
    <location>
        <begin position="1939"/>
        <end position="1956"/>
    </location>
</feature>
<dbReference type="GO" id="GO:0016020">
    <property type="term" value="C:membrane"/>
    <property type="evidence" value="ECO:0007669"/>
    <property type="project" value="UniProtKB-SubCell"/>
</dbReference>
<dbReference type="Pfam" id="PF09324">
    <property type="entry name" value="Sec7-like_HDS"/>
    <property type="match status" value="1"/>
</dbReference>
<dbReference type="Proteomes" id="UP000002494">
    <property type="component" value="Chromosome 1"/>
</dbReference>
<dbReference type="PANTHER" id="PTHR10663">
    <property type="entry name" value="GUANYL-NUCLEOTIDE EXCHANGE FACTOR"/>
    <property type="match status" value="1"/>
</dbReference>
<keyword evidence="3" id="KW-0472">Membrane</keyword>
<evidence type="ECO:0000259" key="5">
    <source>
        <dbReference type="SMART" id="SM00222"/>
    </source>
</evidence>
<comment type="subcellular location">
    <subcellularLocation>
        <location evidence="1">Membrane</location>
    </subcellularLocation>
</comment>
<keyword evidence="7" id="KW-1185">Reference proteome</keyword>
<dbReference type="InterPro" id="IPR046455">
    <property type="entry name" value="Sec7/BIG1-like_C"/>
</dbReference>
<feature type="compositionally biased region" description="Basic and acidic residues" evidence="4">
    <location>
        <begin position="614"/>
        <end position="623"/>
    </location>
</feature>
<feature type="compositionally biased region" description="Polar residues" evidence="4">
    <location>
        <begin position="503"/>
        <end position="524"/>
    </location>
</feature>
<feature type="compositionally biased region" description="Basic and acidic residues" evidence="4">
    <location>
        <begin position="1957"/>
        <end position="1967"/>
    </location>
</feature>
<reference evidence="6" key="2">
    <citation type="submission" date="2025-08" db="UniProtKB">
        <authorList>
            <consortium name="Ensembl"/>
        </authorList>
    </citation>
    <scope>IDENTIFICATION</scope>
    <source>
        <strain evidence="6">Brown Norway</strain>
    </source>
</reference>
<gene>
    <name evidence="6 8" type="primary">Arfgef3</name>
</gene>
<feature type="domain" description="SEC7" evidence="5">
    <location>
        <begin position="582"/>
        <end position="794"/>
    </location>
</feature>
<dbReference type="InterPro" id="IPR016024">
    <property type="entry name" value="ARM-type_fold"/>
</dbReference>
<dbReference type="SMART" id="SM00222">
    <property type="entry name" value="Sec7"/>
    <property type="match status" value="1"/>
</dbReference>
<evidence type="ECO:0000256" key="4">
    <source>
        <dbReference type="SAM" id="MobiDB-lite"/>
    </source>
</evidence>
<dbReference type="CTD" id="57221"/>
<evidence type="ECO:0000256" key="3">
    <source>
        <dbReference type="ARBA" id="ARBA00023136"/>
    </source>
</evidence>
<name>A0A8I5ZMK5_RAT</name>
<dbReference type="Ensembl" id="ENSRNOT00000103200.2">
    <property type="protein sequence ID" value="ENSRNOP00000079327.2"/>
    <property type="gene ID" value="ENSRNOG00000011460.8"/>
</dbReference>
<dbReference type="GO" id="GO:0032012">
    <property type="term" value="P:regulation of ARF protein signal transduction"/>
    <property type="evidence" value="ECO:0007669"/>
    <property type="project" value="InterPro"/>
</dbReference>
<dbReference type="InterPro" id="IPR032629">
    <property type="entry name" value="DCB_dom"/>
</dbReference>
<feature type="region of interest" description="Disordered" evidence="4">
    <location>
        <begin position="2074"/>
        <end position="2097"/>
    </location>
</feature>
<feature type="region of interest" description="Disordered" evidence="4">
    <location>
        <begin position="2026"/>
        <end position="2058"/>
    </location>
</feature>
<organism evidence="6 7">
    <name type="scientific">Rattus norvegicus</name>
    <name type="common">Rat</name>
    <dbReference type="NCBI Taxonomy" id="10116"/>
    <lineage>
        <taxon>Eukaryota</taxon>
        <taxon>Metazoa</taxon>
        <taxon>Chordata</taxon>
        <taxon>Craniata</taxon>
        <taxon>Vertebrata</taxon>
        <taxon>Euteleostomi</taxon>
        <taxon>Mammalia</taxon>
        <taxon>Eutheria</taxon>
        <taxon>Euarchontoglires</taxon>
        <taxon>Glires</taxon>
        <taxon>Rodentia</taxon>
        <taxon>Myomorpha</taxon>
        <taxon>Muroidea</taxon>
        <taxon>Muridae</taxon>
        <taxon>Murinae</taxon>
        <taxon>Rattus</taxon>
    </lineage>
</organism>
<feature type="region of interest" description="Disordered" evidence="4">
    <location>
        <begin position="1844"/>
        <end position="1873"/>
    </location>
</feature>
<sequence>MEEILRKLQRDASGSKYKAIKESCTWALETLGGLDTVAKIPPHLLREKCLLPLQLALESKNVKLAQHALAGMQKLLSEERFVSMETDSDDKQLLNQILNAVKVTPSLNEDLQVEVMKVLLCITYTPTFDMNGSAVLKIAEVCIETYTCSCHQRSINTAVRATLSQMLGDLTLQLRQRQENTIIENPDAPQGFRSQGLTVEALCDDVVSVLAVLCEKLQASINDSQQLQLLYLECILSILSSSSSSMYLHRGFTDLIWKSLCPALVVILGNPIHDKTITSAHSTSTGTSMESDSASLGVSDHGRGSGCSCTAPTLSGPVARTIYYLATELVRLVGSVDSLKPVLQSLYHRVLLYPPPQHRVEAIKIMREILGSPQRLYDLAGPSSLESEPRKRSISKRKSHLDLLKLIMDGMTEACIKGGIEACYAAVSCVCTLLGALDELSQGKGLNDNQVQQLLLRLEELRDGAESSRDSMEINEADFRWQRKVLSSEHTPWETGNERSPDISISVTTDTGQTTLEGELGQTTPEDHKNGLKSPAIQEGRETMSKVSEPETIDQPDVVQRSHTVPYPDITNFLSVDCRTRSYGSRYSESNFSVDDQDLSRTEFDSCDQYSMAAEKDSGRSDVSDIGSDNCSLADEEQTPRDYMGHRSLRTAALSLKLLKNQEADQHSARLFIQSLEGLLPRLLALSSVEEVDSALQNFASTFCSGMMHSPGFDGGSSLSIQMLMNADSLYTAAHCALLLNLKLSHGDYYRKRPNVAPGMMKEFMKQVQTSGVLMVFSQAWIEELFHQVLDRNMLGEAGYWGSPEDNNLPLITMLTDIDGLESSAIGGQLMASASMESPFTQSRKLDDSTVAGIAFARYILVGCWKNLIDTLSTPLTGRMAGSSKGLAFILGAEGIKEQNQKERDAICMSLDGLRKAARLSCALGVAANCASALAQMAAASCVQEEKEERESQEPSDALAQGMKLKVEQKLEQMGKAQGVWLHTAHVLCMDAILSVGLEMGSHNPDCWPHVFRVCEYVGTLEHTHFSDGLSQPPLTIHQPQKTSGSSGLLGELEFKSSSQEQSLEQGPSLNAAPVVQPHTIQELVRECSRGRTSDFRGGSLSGNSAAKVVLSLSTQADRLFDDATDKLNLTALGGFLYQLKKASQSQLFHSVTDTVDYSLTMPGEVKSTQDQKSALHLYRLGDAMLRIVRSKARPLLHVMRCWSLVAPHLVEAACHKERHVSQKAVSFIHDILTEVLTDWSEPPHFHFNEALFRPFERIMQLELCDEDVQDQVVTSIGELVEVCSAQIQSGWRPLFSALETVHSGNKSEVKEYLVGDYSMGKGQAPVFDVFEAFLNTDNIQVFANAATSYIMCLMKFVKGLGEVDCKEIGDCVPGAGATSTDLCLPALDYLRRCSQLLAKIYKMPLKPIFLSGRLASLPRRLQEQSASSEDGIESVLSDFDDDTGLIDVWIILLEQLTAAVSICPRQHQPPTLDLLFELLRDVTKTPGPGFGIYAVVHLLLPVMSLWLRRSHKDHSYWDVASANFKHAIGLSCELVVEHIQSFLHSDIRYESMINTMLKDLFELLVVCVAKPTETISRVGCSCIRYVLVTAGPVFTEEMWRLACCALQDAFSATLKPVKDLLGCFHSGTEGFSGEGCQVRVAAPSSSPSAEAEYWRIRAMAQQVFMLDTQSSPKTPNNFDHAQSCQLIIELPPDERPNGHAKKSVSFREIVVSLLSHQVLLQNLYDILLEEFVKGPSPGEEKTVQAPDTKLAGFLRYISMQNLAVIFDLLLDSYRTAREFDTSPGLKCLLKKVSGIGGAANLYRQSAMSFNIYFHALVCAVLTNQETITAEQVKKVLFEEEERSSDSSQQCSSEDEDIFEETAQVSPPRGKEKRQWRARLPSLSVQPVSNADWVWLVKRLHKLCMELCNHYIQMHLDLESSLEEPLAFKSDPFFILPSFQSESSTPSTGGFSGKNTPSEDDRREHLSEPLSLRVGSGDILMLPPSPKTEKKDPGRKKEWWESAGNKIYTMAADKTISKLMTEYKKRRQPHNLPPFPKEVKVDKKGEPLGPRGPDSPLLQRPQHLIDQGQMRHSFSAGPELLRQEKRPRSGSTGSSLSISVRDAEAQIQAWTNMVLTVLNQIQILPDPTFTALQPAVFPCISQLTCHVTDIRVRQAVREWLGRVGRVYDIIV</sequence>
<proteinExistence type="predicted"/>
<feature type="compositionally biased region" description="Basic and acidic residues" evidence="4">
    <location>
        <begin position="2037"/>
        <end position="2046"/>
    </location>
</feature>
<evidence type="ECO:0000313" key="6">
    <source>
        <dbReference type="Ensembl" id="ENSRNOP00000079327.2"/>
    </source>
</evidence>
<feature type="region of interest" description="Disordered" evidence="4">
    <location>
        <begin position="1939"/>
        <end position="1998"/>
    </location>
</feature>